<gene>
    <name evidence="11" type="ORF">CBO05C_2251</name>
</gene>
<evidence type="ECO:0000256" key="5">
    <source>
        <dbReference type="ARBA" id="ARBA00022801"/>
    </source>
</evidence>
<keyword evidence="6" id="KW-0408">Iron</keyword>
<dbReference type="InterPro" id="IPR004035">
    <property type="entry name" value="Endouclease-III_FeS-bd_BS"/>
</dbReference>
<dbReference type="SMART" id="SM00525">
    <property type="entry name" value="FES"/>
    <property type="match status" value="1"/>
</dbReference>
<dbReference type="InterPro" id="IPR023170">
    <property type="entry name" value="HhH_base_excis_C"/>
</dbReference>
<accession>A0A0S6U3Q7</accession>
<dbReference type="AlphaFoldDB" id="A0A0S6U3Q7"/>
<dbReference type="SUPFAM" id="SSF48150">
    <property type="entry name" value="DNA-glycosylase"/>
    <property type="match status" value="1"/>
</dbReference>
<dbReference type="Gene3D" id="1.10.1670.10">
    <property type="entry name" value="Helix-hairpin-Helix base-excision DNA repair enzymes (C-terminal)"/>
    <property type="match status" value="1"/>
</dbReference>
<evidence type="ECO:0000256" key="2">
    <source>
        <dbReference type="ARBA" id="ARBA00008343"/>
    </source>
</evidence>
<keyword evidence="7" id="KW-0411">Iron-sulfur</keyword>
<evidence type="ECO:0000256" key="7">
    <source>
        <dbReference type="ARBA" id="ARBA00023014"/>
    </source>
</evidence>
<evidence type="ECO:0000256" key="9">
    <source>
        <dbReference type="ARBA" id="ARBA00023239"/>
    </source>
</evidence>
<dbReference type="GO" id="GO:0000703">
    <property type="term" value="F:oxidized pyrimidine nucleobase lesion DNA N-glycosylase activity"/>
    <property type="evidence" value="ECO:0007669"/>
    <property type="project" value="TreeGrafter"/>
</dbReference>
<dbReference type="GO" id="GO:0003906">
    <property type="term" value="F:DNA-(apurinic or apyrimidinic site) endonuclease activity"/>
    <property type="evidence" value="ECO:0007669"/>
    <property type="project" value="TreeGrafter"/>
</dbReference>
<keyword evidence="11" id="KW-0540">Nuclease</keyword>
<comment type="similarity">
    <text evidence="2">Belongs to the Nth/MutY family.</text>
</comment>
<keyword evidence="9" id="KW-0456">Lyase</keyword>
<keyword evidence="4" id="KW-0227">DNA damage</keyword>
<sequence>MEVILKTMESEYLRKNELSEKLLAYYEESCLDQSVLIGSLISQEAREFIVNNANAFIFGLISDQSTKAELAWSLPFHLKKRLGHYDMHKMGSEGYEHEIEAAIKDKPALHRYPGRIANYLYLASKHIIDNYQGNAANIWSSTDSAKEIIGRLCAFKGISSKKAALGTMLLVRDKGVYVKDAHIIDIAYDIHVRRVFLRIGLVKSDTLEQVTEVAKLIYPDFPGKLTTPIWVIGREYCRPTNPLCDNCPISNLCERKIYLGGDIRA</sequence>
<dbReference type="GO" id="GO:0016829">
    <property type="term" value="F:lyase activity"/>
    <property type="evidence" value="ECO:0007669"/>
    <property type="project" value="UniProtKB-KW"/>
</dbReference>
<comment type="cofactor">
    <cofactor evidence="1">
        <name>[4Fe-4S] cluster</name>
        <dbReference type="ChEBI" id="CHEBI:49883"/>
    </cofactor>
</comment>
<dbReference type="Gene3D" id="1.10.340.30">
    <property type="entry name" value="Hypothetical protein, domain 2"/>
    <property type="match status" value="1"/>
</dbReference>
<reference evidence="11" key="1">
    <citation type="submission" date="2013-10" db="EMBL/GenBank/DDBJ databases">
        <title>Draft genome sequence of Clostridium botulinum type B strain Osaka05.</title>
        <authorList>
            <person name="Sakaguchi Y."/>
            <person name="Hosomi K."/>
            <person name="Uchiyama J."/>
            <person name="Ogura Y."/>
            <person name="Sakaguchi M."/>
            <person name="Kohda T."/>
            <person name="Mukamoto M."/>
            <person name="Misawa N."/>
            <person name="Matsuzaki S."/>
            <person name="Hayashi T."/>
            <person name="Kozaki S."/>
        </authorList>
    </citation>
    <scope>NUCLEOTIDE SEQUENCE</scope>
    <source>
        <strain evidence="11">Osaka05</strain>
    </source>
</reference>
<evidence type="ECO:0000313" key="11">
    <source>
        <dbReference type="EMBL" id="GAE02561.1"/>
    </source>
</evidence>
<dbReference type="Proteomes" id="UP000054164">
    <property type="component" value="Unassembled WGS sequence"/>
</dbReference>
<keyword evidence="8" id="KW-0234">DNA repair</keyword>
<keyword evidence="5" id="KW-0378">Hydrolase</keyword>
<evidence type="ECO:0000256" key="6">
    <source>
        <dbReference type="ARBA" id="ARBA00023004"/>
    </source>
</evidence>
<proteinExistence type="inferred from homology"/>
<protein>
    <submittedName>
        <fullName evidence="11">Endonuclease III</fullName>
    </submittedName>
</protein>
<dbReference type="GO" id="GO:0051539">
    <property type="term" value="F:4 iron, 4 sulfur cluster binding"/>
    <property type="evidence" value="ECO:0007669"/>
    <property type="project" value="InterPro"/>
</dbReference>
<keyword evidence="3" id="KW-0479">Metal-binding</keyword>
<keyword evidence="10" id="KW-0326">Glycosidase</keyword>
<keyword evidence="11" id="KW-0255">Endonuclease</keyword>
<evidence type="ECO:0000256" key="3">
    <source>
        <dbReference type="ARBA" id="ARBA00022723"/>
    </source>
</evidence>
<name>A0A0S6U3Q7_CLOBO</name>
<dbReference type="GO" id="GO:0006289">
    <property type="term" value="P:nucleotide-excision repair"/>
    <property type="evidence" value="ECO:0007669"/>
    <property type="project" value="TreeGrafter"/>
</dbReference>
<dbReference type="InterPro" id="IPR003651">
    <property type="entry name" value="Endonuclease3_FeS-loop_motif"/>
</dbReference>
<dbReference type="EMBL" id="DF384213">
    <property type="protein sequence ID" value="GAE02561.1"/>
    <property type="molecule type" value="Genomic_DNA"/>
</dbReference>
<dbReference type="PANTHER" id="PTHR43286:SF1">
    <property type="entry name" value="ENDONUCLEASE III-LIKE PROTEIN 1"/>
    <property type="match status" value="1"/>
</dbReference>
<evidence type="ECO:0000256" key="4">
    <source>
        <dbReference type="ARBA" id="ARBA00022763"/>
    </source>
</evidence>
<dbReference type="HOGENOM" id="CLU_090308_0_0_9"/>
<dbReference type="GO" id="GO:0046872">
    <property type="term" value="F:metal ion binding"/>
    <property type="evidence" value="ECO:0007669"/>
    <property type="project" value="UniProtKB-KW"/>
</dbReference>
<dbReference type="PROSITE" id="PS00764">
    <property type="entry name" value="ENDONUCLEASE_III_1"/>
    <property type="match status" value="1"/>
</dbReference>
<evidence type="ECO:0000256" key="10">
    <source>
        <dbReference type="ARBA" id="ARBA00023295"/>
    </source>
</evidence>
<dbReference type="RefSeq" id="WP_030035353.1">
    <property type="nucleotide sequence ID" value="NZ_DF384213.1"/>
</dbReference>
<dbReference type="InterPro" id="IPR011257">
    <property type="entry name" value="DNA_glycosylase"/>
</dbReference>
<organism evidence="11">
    <name type="scientific">Clostridium botulinum B str. Osaka05</name>
    <dbReference type="NCBI Taxonomy" id="1407017"/>
    <lineage>
        <taxon>Bacteria</taxon>
        <taxon>Bacillati</taxon>
        <taxon>Bacillota</taxon>
        <taxon>Clostridia</taxon>
        <taxon>Eubacteriales</taxon>
        <taxon>Clostridiaceae</taxon>
        <taxon>Clostridium</taxon>
    </lineage>
</organism>
<evidence type="ECO:0000256" key="8">
    <source>
        <dbReference type="ARBA" id="ARBA00023204"/>
    </source>
</evidence>
<dbReference type="PANTHER" id="PTHR43286">
    <property type="entry name" value="ENDONUCLEASE III-LIKE PROTEIN 1"/>
    <property type="match status" value="1"/>
</dbReference>
<dbReference type="GO" id="GO:0006285">
    <property type="term" value="P:base-excision repair, AP site formation"/>
    <property type="evidence" value="ECO:0007669"/>
    <property type="project" value="TreeGrafter"/>
</dbReference>
<evidence type="ECO:0000256" key="1">
    <source>
        <dbReference type="ARBA" id="ARBA00001966"/>
    </source>
</evidence>